<protein>
    <submittedName>
        <fullName evidence="1">Uncharacterized protein</fullName>
    </submittedName>
</protein>
<evidence type="ECO:0000313" key="1">
    <source>
        <dbReference type="EMBL" id="CAK7324160.1"/>
    </source>
</evidence>
<name>A0AAV1QV67_9ROSI</name>
<comment type="caution">
    <text evidence="1">The sequence shown here is derived from an EMBL/GenBank/DDBJ whole genome shotgun (WGS) entry which is preliminary data.</text>
</comment>
<evidence type="ECO:0000313" key="2">
    <source>
        <dbReference type="Proteomes" id="UP001314170"/>
    </source>
</evidence>
<accession>A0AAV1QV67</accession>
<gene>
    <name evidence="1" type="ORF">DCAF_LOCUS1797</name>
</gene>
<dbReference type="EMBL" id="CAWUPB010000246">
    <property type="protein sequence ID" value="CAK7324160.1"/>
    <property type="molecule type" value="Genomic_DNA"/>
</dbReference>
<organism evidence="1 2">
    <name type="scientific">Dovyalis caffra</name>
    <dbReference type="NCBI Taxonomy" id="77055"/>
    <lineage>
        <taxon>Eukaryota</taxon>
        <taxon>Viridiplantae</taxon>
        <taxon>Streptophyta</taxon>
        <taxon>Embryophyta</taxon>
        <taxon>Tracheophyta</taxon>
        <taxon>Spermatophyta</taxon>
        <taxon>Magnoliopsida</taxon>
        <taxon>eudicotyledons</taxon>
        <taxon>Gunneridae</taxon>
        <taxon>Pentapetalae</taxon>
        <taxon>rosids</taxon>
        <taxon>fabids</taxon>
        <taxon>Malpighiales</taxon>
        <taxon>Salicaceae</taxon>
        <taxon>Flacourtieae</taxon>
        <taxon>Dovyalis</taxon>
    </lineage>
</organism>
<feature type="non-terminal residue" evidence="1">
    <location>
        <position position="132"/>
    </location>
</feature>
<keyword evidence="2" id="KW-1185">Reference proteome</keyword>
<reference evidence="1 2" key="1">
    <citation type="submission" date="2024-01" db="EMBL/GenBank/DDBJ databases">
        <authorList>
            <person name="Waweru B."/>
        </authorList>
    </citation>
    <scope>NUCLEOTIDE SEQUENCE [LARGE SCALE GENOMIC DNA]</scope>
</reference>
<dbReference type="AlphaFoldDB" id="A0AAV1QV67"/>
<proteinExistence type="predicted"/>
<sequence>MPHIRPTDQSHVMNCTSTRWREYDDNTKQPAICHNCYDSRNFRLGSFYFDSFTAVDRLYFDCLTATTSSLVMEDTGRGAHGPTFAMKLVGAWQLAGSLLRDIVIYLVTKCNLNLHPSMEGSSAKQATQQLRL</sequence>
<feature type="non-terminal residue" evidence="1">
    <location>
        <position position="1"/>
    </location>
</feature>
<dbReference type="Proteomes" id="UP001314170">
    <property type="component" value="Unassembled WGS sequence"/>
</dbReference>